<dbReference type="AlphaFoldDB" id="A0A6N4SV68"/>
<dbReference type="EMBL" id="CP000383">
    <property type="protein sequence ID" value="ABG60148.1"/>
    <property type="molecule type" value="Genomic_DNA"/>
</dbReference>
<keyword evidence="2" id="KW-1185">Reference proteome</keyword>
<sequence>MKQIGVFIICAALSYQMYAQSDTIKDPGVPKQVETSFEKNHPNAKQVNWIKEDQTYIASYKEHNVNQWTSYDNLGKLLENKWKIPVTELPFSAQNHARKNNTEGVQEYYKITNFKGVVSYEIATPSKEFFFDSAGALVKTVEPNK</sequence>
<dbReference type="SUPFAM" id="SSF160574">
    <property type="entry name" value="BT0923-like"/>
    <property type="match status" value="1"/>
</dbReference>
<evidence type="ECO:0000313" key="1">
    <source>
        <dbReference type="EMBL" id="ABG60148.1"/>
    </source>
</evidence>
<dbReference type="Proteomes" id="UP000001822">
    <property type="component" value="Chromosome"/>
</dbReference>
<proteinExistence type="predicted"/>
<reference evidence="1 2" key="1">
    <citation type="journal article" date="2007" name="Appl. Environ. Microbiol.">
        <title>Genome sequence of the cellulolytic gliding bacterium Cytophaga hutchinsonii.</title>
        <authorList>
            <person name="Xie G."/>
            <person name="Bruce D.C."/>
            <person name="Challacombe J.F."/>
            <person name="Chertkov O."/>
            <person name="Detter J.C."/>
            <person name="Gilna P."/>
            <person name="Han C.S."/>
            <person name="Lucas S."/>
            <person name="Misra M."/>
            <person name="Myers G.L."/>
            <person name="Richardson P."/>
            <person name="Tapia R."/>
            <person name="Thayer N."/>
            <person name="Thompson L.S."/>
            <person name="Brettin T.S."/>
            <person name="Henrissat B."/>
            <person name="Wilson D.B."/>
            <person name="McBride M.J."/>
        </authorList>
    </citation>
    <scope>NUCLEOTIDE SEQUENCE [LARGE SCALE GENOMIC DNA]</scope>
    <source>
        <strain evidence="2">ATCC 33406 / DSM 1761 / CIP 103989 / NBRC 15051 / NCIMB 9469 / D465</strain>
    </source>
</reference>
<gene>
    <name evidence="1" type="ordered locus">CHU_2903</name>
</gene>
<dbReference type="KEGG" id="chu:CHU_2903"/>
<dbReference type="OrthoDB" id="1121502at2"/>
<dbReference type="Gene3D" id="3.10.450.360">
    <property type="match status" value="1"/>
</dbReference>
<dbReference type="RefSeq" id="WP_011586258.1">
    <property type="nucleotide sequence ID" value="NC_008255.1"/>
</dbReference>
<name>A0A6N4SV68_CYTH3</name>
<organism evidence="1 2">
    <name type="scientific">Cytophaga hutchinsonii (strain ATCC 33406 / DSM 1761 / CIP 103989 / NBRC 15051 / NCIMB 9469 / D465)</name>
    <dbReference type="NCBI Taxonomy" id="269798"/>
    <lineage>
        <taxon>Bacteria</taxon>
        <taxon>Pseudomonadati</taxon>
        <taxon>Bacteroidota</taxon>
        <taxon>Cytophagia</taxon>
        <taxon>Cytophagales</taxon>
        <taxon>Cytophagaceae</taxon>
        <taxon>Cytophaga</taxon>
    </lineage>
</organism>
<protein>
    <submittedName>
        <fullName evidence="1">Uncharacterized protein</fullName>
    </submittedName>
</protein>
<evidence type="ECO:0000313" key="2">
    <source>
        <dbReference type="Proteomes" id="UP000001822"/>
    </source>
</evidence>
<accession>A0A6N4SV68</accession>